<comment type="caution">
    <text evidence="1">The sequence shown here is derived from an EMBL/GenBank/DDBJ whole genome shotgun (WGS) entry which is preliminary data.</text>
</comment>
<keyword evidence="2" id="KW-1185">Reference proteome</keyword>
<organism evidence="1 2">
    <name type="scientific">Araneus ventricosus</name>
    <name type="common">Orbweaver spider</name>
    <name type="synonym">Epeira ventricosa</name>
    <dbReference type="NCBI Taxonomy" id="182803"/>
    <lineage>
        <taxon>Eukaryota</taxon>
        <taxon>Metazoa</taxon>
        <taxon>Ecdysozoa</taxon>
        <taxon>Arthropoda</taxon>
        <taxon>Chelicerata</taxon>
        <taxon>Arachnida</taxon>
        <taxon>Araneae</taxon>
        <taxon>Araneomorphae</taxon>
        <taxon>Entelegynae</taxon>
        <taxon>Araneoidea</taxon>
        <taxon>Araneidae</taxon>
        <taxon>Araneus</taxon>
    </lineage>
</organism>
<dbReference type="EMBL" id="BGPR01000590">
    <property type="protein sequence ID" value="GBM27597.1"/>
    <property type="molecule type" value="Genomic_DNA"/>
</dbReference>
<evidence type="ECO:0000313" key="1">
    <source>
        <dbReference type="EMBL" id="GBM27597.1"/>
    </source>
</evidence>
<accession>A0A4Y2EFN3</accession>
<dbReference type="Proteomes" id="UP000499080">
    <property type="component" value="Unassembled WGS sequence"/>
</dbReference>
<proteinExistence type="predicted"/>
<sequence length="100" mass="11594">MKLILPISSLHLNTDISMNSKIPSLPLWMGYERWRHGFSIRLPFTWSCRKRQKGKTHPLPRAKGTENIRPFCPRLQKGWGSPPPTKNDAVECRVVTLWLS</sequence>
<evidence type="ECO:0000313" key="2">
    <source>
        <dbReference type="Proteomes" id="UP000499080"/>
    </source>
</evidence>
<protein>
    <submittedName>
        <fullName evidence="1">Uncharacterized protein</fullName>
    </submittedName>
</protein>
<name>A0A4Y2EFN3_ARAVE</name>
<dbReference type="AlphaFoldDB" id="A0A4Y2EFN3"/>
<gene>
    <name evidence="1" type="ORF">AVEN_35259_1</name>
</gene>
<reference evidence="1 2" key="1">
    <citation type="journal article" date="2019" name="Sci. Rep.">
        <title>Orb-weaving spider Araneus ventricosus genome elucidates the spidroin gene catalogue.</title>
        <authorList>
            <person name="Kono N."/>
            <person name="Nakamura H."/>
            <person name="Ohtoshi R."/>
            <person name="Moran D.A.P."/>
            <person name="Shinohara A."/>
            <person name="Yoshida Y."/>
            <person name="Fujiwara M."/>
            <person name="Mori M."/>
            <person name="Tomita M."/>
            <person name="Arakawa K."/>
        </authorList>
    </citation>
    <scope>NUCLEOTIDE SEQUENCE [LARGE SCALE GENOMIC DNA]</scope>
</reference>